<feature type="transmembrane region" description="Helical" evidence="12">
    <location>
        <begin position="230"/>
        <end position="249"/>
    </location>
</feature>
<feature type="transmembrane region" description="Helical" evidence="12">
    <location>
        <begin position="404"/>
        <end position="421"/>
    </location>
</feature>
<dbReference type="GO" id="GO:0030258">
    <property type="term" value="P:lipid modification"/>
    <property type="evidence" value="ECO:0007669"/>
    <property type="project" value="TreeGrafter"/>
</dbReference>
<keyword evidence="3" id="KW-0879">Wnt signaling pathway</keyword>
<keyword evidence="14" id="KW-1185">Reference proteome</keyword>
<sequence>MAWMDASSQWGQDLIAMEMEDDYLERRYYHDDEAESGYVDYPDDYPLDDDYGNYDPYDAYYDDEMYYTKISASELFDQRIVPTVSQACQTIMPLLGMCFVSRITSYFVAEVLHGSAVGQFIVHSTSAISGLVALHWFFRENLVYLVMLGILAYLLLFVTWCKCRGLSGVTVAFVTVVYLVTCELVVVKETEWHQIRGAQMILSMKIISLGFDVSSGAIVELPGVIEYSGYVFQVGSVMFGPWISYQQYIHLLSSHKVEKKLLFYWVCKLAKSFILSVVCIIISTCIIHWLVLEYSFIWLLAYRDAQSFRFSHYFVSYLSELTLTMSGLGTTKNNGDVRWDVTVTKPYHIELPRSLVEIVTNWNLPMHYWLKTYVFKTARPLGNFIAIVLTYAASSILHGLNFQLSAVLLSLGFYSYVEYVLRQHLSKSFDACILAKRCKADCEHSYKSTHPYVILVNLGFGLLSVFHLAYLGLMFDNSSSEEQGYSMDHTLSKWSELGYASHWVALATYIFYILI</sequence>
<keyword evidence="4 12" id="KW-0812">Transmembrane</keyword>
<feature type="transmembrane region" description="Helical" evidence="12">
    <location>
        <begin position="310"/>
        <end position="328"/>
    </location>
</feature>
<dbReference type="GO" id="GO:0017147">
    <property type="term" value="F:Wnt-protein binding"/>
    <property type="evidence" value="ECO:0007669"/>
    <property type="project" value="TreeGrafter"/>
</dbReference>
<accession>A0AAD9KBZ7</accession>
<dbReference type="GO" id="GO:0016055">
    <property type="term" value="P:Wnt signaling pathway"/>
    <property type="evidence" value="ECO:0007669"/>
    <property type="project" value="UniProtKB-KW"/>
</dbReference>
<evidence type="ECO:0000256" key="10">
    <source>
        <dbReference type="ARBA" id="ARBA00040371"/>
    </source>
</evidence>
<keyword evidence="6 12" id="KW-0472">Membrane</keyword>
<protein>
    <recommendedName>
        <fullName evidence="10">Protein-serine O-palmitoleoyltransferase porcupine</fullName>
        <ecNumber evidence="9">2.3.1.250</ecNumber>
    </recommendedName>
</protein>
<keyword evidence="5 12" id="KW-1133">Transmembrane helix</keyword>
<evidence type="ECO:0000256" key="11">
    <source>
        <dbReference type="ARBA" id="ARBA00047978"/>
    </source>
</evidence>
<dbReference type="GO" id="GO:0005783">
    <property type="term" value="C:endoplasmic reticulum"/>
    <property type="evidence" value="ECO:0007669"/>
    <property type="project" value="TreeGrafter"/>
</dbReference>
<evidence type="ECO:0000256" key="5">
    <source>
        <dbReference type="ARBA" id="ARBA00022989"/>
    </source>
</evidence>
<gene>
    <name evidence="13" type="ORF">LSH36_18g09060</name>
</gene>
<evidence type="ECO:0000313" key="13">
    <source>
        <dbReference type="EMBL" id="KAK2168320.1"/>
    </source>
</evidence>
<dbReference type="EMBL" id="JAODUP010000018">
    <property type="protein sequence ID" value="KAK2168320.1"/>
    <property type="molecule type" value="Genomic_DNA"/>
</dbReference>
<feature type="transmembrane region" description="Helical" evidence="12">
    <location>
        <begin position="497"/>
        <end position="514"/>
    </location>
</feature>
<feature type="transmembrane region" description="Helical" evidence="12">
    <location>
        <begin position="166"/>
        <end position="186"/>
    </location>
</feature>
<evidence type="ECO:0000256" key="9">
    <source>
        <dbReference type="ARBA" id="ARBA00038867"/>
    </source>
</evidence>
<keyword evidence="2" id="KW-0808">Transferase</keyword>
<organism evidence="13 14">
    <name type="scientific">Paralvinella palmiformis</name>
    <dbReference type="NCBI Taxonomy" id="53620"/>
    <lineage>
        <taxon>Eukaryota</taxon>
        <taxon>Metazoa</taxon>
        <taxon>Spiralia</taxon>
        <taxon>Lophotrochozoa</taxon>
        <taxon>Annelida</taxon>
        <taxon>Polychaeta</taxon>
        <taxon>Sedentaria</taxon>
        <taxon>Canalipalpata</taxon>
        <taxon>Terebellida</taxon>
        <taxon>Terebelliformia</taxon>
        <taxon>Alvinellidae</taxon>
        <taxon>Paralvinella</taxon>
    </lineage>
</organism>
<feature type="transmembrane region" description="Helical" evidence="12">
    <location>
        <begin position="452"/>
        <end position="473"/>
    </location>
</feature>
<evidence type="ECO:0000256" key="4">
    <source>
        <dbReference type="ARBA" id="ARBA00022692"/>
    </source>
</evidence>
<dbReference type="AlphaFoldDB" id="A0AAD9KBZ7"/>
<dbReference type="Proteomes" id="UP001208570">
    <property type="component" value="Unassembled WGS sequence"/>
</dbReference>
<dbReference type="EC" id="2.3.1.250" evidence="9"/>
<dbReference type="PANTHER" id="PTHR13906:SF12">
    <property type="entry name" value="PROTEIN-SERINE O-PALMITOLEOYLTRANSFERASE PORCUPINE"/>
    <property type="match status" value="1"/>
</dbReference>
<evidence type="ECO:0000256" key="7">
    <source>
        <dbReference type="ARBA" id="ARBA00023315"/>
    </source>
</evidence>
<dbReference type="InterPro" id="IPR049941">
    <property type="entry name" value="LPLAT_7/PORCN-like"/>
</dbReference>
<evidence type="ECO:0000256" key="2">
    <source>
        <dbReference type="ARBA" id="ARBA00022679"/>
    </source>
</evidence>
<evidence type="ECO:0000256" key="1">
    <source>
        <dbReference type="ARBA" id="ARBA00004141"/>
    </source>
</evidence>
<comment type="similarity">
    <text evidence="8">Belongs to the membrane-bound acyltransferase family. Porcupine subfamily.</text>
</comment>
<comment type="catalytic activity">
    <reaction evidence="11">
        <text>[Wnt protein]-L-serine + (9Z)-hexadecenoyl-CoA = [Wnt protein]-O-(9Z)-hexadecenoyl-L-serine + CoA</text>
        <dbReference type="Rhea" id="RHEA:45336"/>
        <dbReference type="Rhea" id="RHEA-COMP:11170"/>
        <dbReference type="Rhea" id="RHEA-COMP:11171"/>
        <dbReference type="ChEBI" id="CHEBI:29999"/>
        <dbReference type="ChEBI" id="CHEBI:57287"/>
        <dbReference type="ChEBI" id="CHEBI:61540"/>
        <dbReference type="ChEBI" id="CHEBI:85189"/>
        <dbReference type="EC" id="2.3.1.250"/>
    </reaction>
</comment>
<dbReference type="GO" id="GO:0016020">
    <property type="term" value="C:membrane"/>
    <property type="evidence" value="ECO:0007669"/>
    <property type="project" value="UniProtKB-SubCell"/>
</dbReference>
<name>A0AAD9KBZ7_9ANNE</name>
<reference evidence="13" key="1">
    <citation type="journal article" date="2023" name="Mol. Biol. Evol.">
        <title>Third-Generation Sequencing Reveals the Adaptive Role of the Epigenome in Three Deep-Sea Polychaetes.</title>
        <authorList>
            <person name="Perez M."/>
            <person name="Aroh O."/>
            <person name="Sun Y."/>
            <person name="Lan Y."/>
            <person name="Juniper S.K."/>
            <person name="Young C.R."/>
            <person name="Angers B."/>
            <person name="Qian P.Y."/>
        </authorList>
    </citation>
    <scope>NUCLEOTIDE SEQUENCE</scope>
    <source>
        <strain evidence="13">P08H-3</strain>
    </source>
</reference>
<dbReference type="Pfam" id="PF03062">
    <property type="entry name" value="MBOAT"/>
    <property type="match status" value="1"/>
</dbReference>
<evidence type="ECO:0000256" key="6">
    <source>
        <dbReference type="ARBA" id="ARBA00023136"/>
    </source>
</evidence>
<dbReference type="PANTHER" id="PTHR13906">
    <property type="entry name" value="PORCUPINE"/>
    <property type="match status" value="1"/>
</dbReference>
<dbReference type="InterPro" id="IPR004299">
    <property type="entry name" value="MBOAT_fam"/>
</dbReference>
<feature type="transmembrane region" description="Helical" evidence="12">
    <location>
        <begin position="261"/>
        <end position="290"/>
    </location>
</feature>
<dbReference type="GO" id="GO:1990698">
    <property type="term" value="F:palmitoleoyltransferase activity"/>
    <property type="evidence" value="ECO:0007669"/>
    <property type="project" value="UniProtKB-EC"/>
</dbReference>
<keyword evidence="7" id="KW-0012">Acyltransferase</keyword>
<evidence type="ECO:0000256" key="8">
    <source>
        <dbReference type="ARBA" id="ARBA00038269"/>
    </source>
</evidence>
<proteinExistence type="inferred from homology"/>
<dbReference type="GO" id="GO:0061355">
    <property type="term" value="P:Wnt protein secretion"/>
    <property type="evidence" value="ECO:0007669"/>
    <property type="project" value="TreeGrafter"/>
</dbReference>
<evidence type="ECO:0000256" key="3">
    <source>
        <dbReference type="ARBA" id="ARBA00022687"/>
    </source>
</evidence>
<feature type="transmembrane region" description="Helical" evidence="12">
    <location>
        <begin position="142"/>
        <end position="160"/>
    </location>
</feature>
<evidence type="ECO:0000256" key="12">
    <source>
        <dbReference type="SAM" id="Phobius"/>
    </source>
</evidence>
<feature type="transmembrane region" description="Helical" evidence="12">
    <location>
        <begin position="381"/>
        <end position="398"/>
    </location>
</feature>
<comment type="subcellular location">
    <subcellularLocation>
        <location evidence="1">Membrane</location>
        <topology evidence="1">Multi-pass membrane protein</topology>
    </subcellularLocation>
</comment>
<evidence type="ECO:0000313" key="14">
    <source>
        <dbReference type="Proteomes" id="UP001208570"/>
    </source>
</evidence>
<comment type="caution">
    <text evidence="13">The sequence shown here is derived from an EMBL/GenBank/DDBJ whole genome shotgun (WGS) entry which is preliminary data.</text>
</comment>